<evidence type="ECO:0000256" key="1">
    <source>
        <dbReference type="ARBA" id="ARBA00022729"/>
    </source>
</evidence>
<dbReference type="PANTHER" id="PTHR36504:SF1">
    <property type="entry name" value="LIPOPOLYSACCHARIDE EXPORT SYSTEM PROTEIN LPTA"/>
    <property type="match status" value="1"/>
</dbReference>
<name>A0A371RJK0_9PROT</name>
<keyword evidence="1" id="KW-0732">Signal</keyword>
<dbReference type="GO" id="GO:0030288">
    <property type="term" value="C:outer membrane-bounded periplasmic space"/>
    <property type="evidence" value="ECO:0007669"/>
    <property type="project" value="TreeGrafter"/>
</dbReference>
<gene>
    <name evidence="3" type="ORF">DX908_10160</name>
</gene>
<sequence>MLILVSLMGMTMLSSQDLPAQTLRDDQPIDVSAGRCEVFENEDTVRCEGAVRVSQGEAILAADRMTIYGTQEEGGFRRIEAEGAVRYATGENAMSGQSATYDAATTTLTLIGDVVVVQADQVMTGGQLVYNTTTGATLFTPPNGGRVRGVFYTANDAR</sequence>
<evidence type="ECO:0000259" key="2">
    <source>
        <dbReference type="Pfam" id="PF03968"/>
    </source>
</evidence>
<reference evidence="3 4" key="1">
    <citation type="submission" date="2018-08" db="EMBL/GenBank/DDBJ databases">
        <title>Parvularcula sp. SM1705, isolated from surface water of the South Sea China.</title>
        <authorList>
            <person name="Sun L."/>
        </authorList>
    </citation>
    <scope>NUCLEOTIDE SEQUENCE [LARGE SCALE GENOMIC DNA]</scope>
    <source>
        <strain evidence="3 4">SM1705</strain>
    </source>
</reference>
<keyword evidence="4" id="KW-1185">Reference proteome</keyword>
<comment type="caution">
    <text evidence="3">The sequence shown here is derived from an EMBL/GenBank/DDBJ whole genome shotgun (WGS) entry which is preliminary data.</text>
</comment>
<dbReference type="OrthoDB" id="7171889at2"/>
<dbReference type="AlphaFoldDB" id="A0A371RJK0"/>
<dbReference type="PANTHER" id="PTHR36504">
    <property type="entry name" value="LIPOPOLYSACCHARIDE EXPORT SYSTEM PROTEIN LPTA"/>
    <property type="match status" value="1"/>
</dbReference>
<dbReference type="Proteomes" id="UP000264589">
    <property type="component" value="Unassembled WGS sequence"/>
</dbReference>
<dbReference type="EMBL" id="QUQO01000001">
    <property type="protein sequence ID" value="RFB05596.1"/>
    <property type="molecule type" value="Genomic_DNA"/>
</dbReference>
<proteinExistence type="predicted"/>
<accession>A0A371RJK0</accession>
<protein>
    <recommendedName>
        <fullName evidence="2">Organic solvent tolerance-like N-terminal domain-containing protein</fullName>
    </recommendedName>
</protein>
<dbReference type="GO" id="GO:0009279">
    <property type="term" value="C:cell outer membrane"/>
    <property type="evidence" value="ECO:0007669"/>
    <property type="project" value="TreeGrafter"/>
</dbReference>
<dbReference type="InterPro" id="IPR005653">
    <property type="entry name" value="OstA-like_N"/>
</dbReference>
<dbReference type="InterPro" id="IPR052037">
    <property type="entry name" value="LPS_export_LptA"/>
</dbReference>
<dbReference type="GO" id="GO:0015920">
    <property type="term" value="P:lipopolysaccharide transport"/>
    <property type="evidence" value="ECO:0007669"/>
    <property type="project" value="TreeGrafter"/>
</dbReference>
<evidence type="ECO:0000313" key="3">
    <source>
        <dbReference type="EMBL" id="RFB05596.1"/>
    </source>
</evidence>
<dbReference type="RefSeq" id="WP_116392229.1">
    <property type="nucleotide sequence ID" value="NZ_QUQO01000001.1"/>
</dbReference>
<feature type="domain" description="Organic solvent tolerance-like N-terminal" evidence="2">
    <location>
        <begin position="31"/>
        <end position="135"/>
    </location>
</feature>
<dbReference type="GO" id="GO:0017089">
    <property type="term" value="F:glycolipid transfer activity"/>
    <property type="evidence" value="ECO:0007669"/>
    <property type="project" value="TreeGrafter"/>
</dbReference>
<dbReference type="InParanoid" id="A0A371RJK0"/>
<dbReference type="Gene3D" id="2.60.450.10">
    <property type="entry name" value="Lipopolysaccharide (LPS) transport protein A like domain"/>
    <property type="match status" value="1"/>
</dbReference>
<evidence type="ECO:0000313" key="4">
    <source>
        <dbReference type="Proteomes" id="UP000264589"/>
    </source>
</evidence>
<dbReference type="Pfam" id="PF03968">
    <property type="entry name" value="LptD_N"/>
    <property type="match status" value="1"/>
</dbReference>
<organism evidence="3 4">
    <name type="scientific">Parvularcula marina</name>
    <dbReference type="NCBI Taxonomy" id="2292771"/>
    <lineage>
        <taxon>Bacteria</taxon>
        <taxon>Pseudomonadati</taxon>
        <taxon>Pseudomonadota</taxon>
        <taxon>Alphaproteobacteria</taxon>
        <taxon>Parvularculales</taxon>
        <taxon>Parvularculaceae</taxon>
        <taxon>Parvularcula</taxon>
    </lineage>
</organism>